<gene>
    <name evidence="15" type="ORF">GCM10025791_41630</name>
</gene>
<dbReference type="EMBL" id="BAABLX010000074">
    <property type="protein sequence ID" value="GAA4956946.1"/>
    <property type="molecule type" value="Genomic_DNA"/>
</dbReference>
<keyword evidence="8 10" id="KW-0472">Membrane</keyword>
<feature type="signal peptide" evidence="12">
    <location>
        <begin position="1"/>
        <end position="25"/>
    </location>
</feature>
<name>A0AAV3U834_9ALTE</name>
<dbReference type="RefSeq" id="WP_345426904.1">
    <property type="nucleotide sequence ID" value="NZ_AP031496.1"/>
</dbReference>
<organism evidence="15 16">
    <name type="scientific">Halioxenophilus aromaticivorans</name>
    <dbReference type="NCBI Taxonomy" id="1306992"/>
    <lineage>
        <taxon>Bacteria</taxon>
        <taxon>Pseudomonadati</taxon>
        <taxon>Pseudomonadota</taxon>
        <taxon>Gammaproteobacteria</taxon>
        <taxon>Alteromonadales</taxon>
        <taxon>Alteromonadaceae</taxon>
        <taxon>Halioxenophilus</taxon>
    </lineage>
</organism>
<evidence type="ECO:0000259" key="14">
    <source>
        <dbReference type="Pfam" id="PF07715"/>
    </source>
</evidence>
<evidence type="ECO:0000256" key="11">
    <source>
        <dbReference type="RuleBase" id="RU003357"/>
    </source>
</evidence>
<reference evidence="16" key="1">
    <citation type="journal article" date="2019" name="Int. J. Syst. Evol. Microbiol.">
        <title>The Global Catalogue of Microorganisms (GCM) 10K type strain sequencing project: providing services to taxonomists for standard genome sequencing and annotation.</title>
        <authorList>
            <consortium name="The Broad Institute Genomics Platform"/>
            <consortium name="The Broad Institute Genome Sequencing Center for Infectious Disease"/>
            <person name="Wu L."/>
            <person name="Ma J."/>
        </authorList>
    </citation>
    <scope>NUCLEOTIDE SEQUENCE [LARGE SCALE GENOMIC DNA]</scope>
    <source>
        <strain evidence="16">JCM 19134</strain>
    </source>
</reference>
<keyword evidence="7 11" id="KW-0798">TonB box</keyword>
<dbReference type="InterPro" id="IPR012910">
    <property type="entry name" value="Plug_dom"/>
</dbReference>
<comment type="subcellular location">
    <subcellularLocation>
        <location evidence="1 10">Cell outer membrane</location>
        <topology evidence="1 10">Multi-pass membrane protein</topology>
    </subcellularLocation>
</comment>
<evidence type="ECO:0000256" key="7">
    <source>
        <dbReference type="ARBA" id="ARBA00023077"/>
    </source>
</evidence>
<keyword evidence="3 10" id="KW-1134">Transmembrane beta strand</keyword>
<feature type="chain" id="PRO_5043394067" evidence="12">
    <location>
        <begin position="26"/>
        <end position="792"/>
    </location>
</feature>
<protein>
    <submittedName>
        <fullName evidence="15">TonB-dependent receptor</fullName>
    </submittedName>
</protein>
<evidence type="ECO:0000256" key="9">
    <source>
        <dbReference type="ARBA" id="ARBA00023237"/>
    </source>
</evidence>
<evidence type="ECO:0000256" key="5">
    <source>
        <dbReference type="ARBA" id="ARBA00022729"/>
    </source>
</evidence>
<evidence type="ECO:0000256" key="3">
    <source>
        <dbReference type="ARBA" id="ARBA00022452"/>
    </source>
</evidence>
<keyword evidence="9 10" id="KW-0998">Cell outer membrane</keyword>
<evidence type="ECO:0000259" key="13">
    <source>
        <dbReference type="Pfam" id="PF00593"/>
    </source>
</evidence>
<dbReference type="Gene3D" id="2.40.170.20">
    <property type="entry name" value="TonB-dependent receptor, beta-barrel domain"/>
    <property type="match status" value="1"/>
</dbReference>
<dbReference type="PROSITE" id="PS52016">
    <property type="entry name" value="TONB_DEPENDENT_REC_3"/>
    <property type="match status" value="1"/>
</dbReference>
<keyword evidence="5 12" id="KW-0732">Signal</keyword>
<evidence type="ECO:0000256" key="2">
    <source>
        <dbReference type="ARBA" id="ARBA00022448"/>
    </source>
</evidence>
<dbReference type="Gene3D" id="2.170.130.10">
    <property type="entry name" value="TonB-dependent receptor, plug domain"/>
    <property type="match status" value="1"/>
</dbReference>
<dbReference type="GO" id="GO:0015344">
    <property type="term" value="F:siderophore uptake transmembrane transporter activity"/>
    <property type="evidence" value="ECO:0007669"/>
    <property type="project" value="TreeGrafter"/>
</dbReference>
<dbReference type="PANTHER" id="PTHR30069:SF53">
    <property type="entry name" value="COLICIN I RECEPTOR-RELATED"/>
    <property type="match status" value="1"/>
</dbReference>
<keyword evidence="16" id="KW-1185">Reference proteome</keyword>
<dbReference type="Proteomes" id="UP001409585">
    <property type="component" value="Unassembled WGS sequence"/>
</dbReference>
<feature type="domain" description="TonB-dependent receptor plug" evidence="14">
    <location>
        <begin position="50"/>
        <end position="161"/>
    </location>
</feature>
<dbReference type="PANTHER" id="PTHR30069">
    <property type="entry name" value="TONB-DEPENDENT OUTER MEMBRANE RECEPTOR"/>
    <property type="match status" value="1"/>
</dbReference>
<comment type="caution">
    <text evidence="15">The sequence shown here is derived from an EMBL/GenBank/DDBJ whole genome shotgun (WGS) entry which is preliminary data.</text>
</comment>
<evidence type="ECO:0000256" key="12">
    <source>
        <dbReference type="SAM" id="SignalP"/>
    </source>
</evidence>
<dbReference type="InterPro" id="IPR039426">
    <property type="entry name" value="TonB-dep_rcpt-like"/>
</dbReference>
<dbReference type="InterPro" id="IPR037066">
    <property type="entry name" value="Plug_dom_sf"/>
</dbReference>
<keyword evidence="15" id="KW-0675">Receptor</keyword>
<dbReference type="Pfam" id="PF07715">
    <property type="entry name" value="Plug"/>
    <property type="match status" value="1"/>
</dbReference>
<evidence type="ECO:0000256" key="10">
    <source>
        <dbReference type="PROSITE-ProRule" id="PRU01360"/>
    </source>
</evidence>
<dbReference type="InterPro" id="IPR000531">
    <property type="entry name" value="Beta-barrel_TonB"/>
</dbReference>
<dbReference type="GO" id="GO:0044718">
    <property type="term" value="P:siderophore transmembrane transport"/>
    <property type="evidence" value="ECO:0007669"/>
    <property type="project" value="TreeGrafter"/>
</dbReference>
<sequence length="792" mass="86853">MKKTISHAWVAPTAAALLCSQATFANDDTESRITDEITVTASGFEQKIPDAPASVSVISRDELLSRPHVNLLDMLKYQEGIDVGTSRDKTGQGSVSMRGLTGEYTLYLIDGKRQNNHGDIYPNNFGGNAFGHMPPAEAIERVEVIRGPASTLYGSDALGGVINIITKKITDQWYGNATVSGTVQENTQFGDDRQGEFTLAGPLIANTLAIGLRGSYYESDPSTPELAPATDPNGVVHYLDAVGFGSGGRTVDTESTAYGLSLTYTPNENHTLRFDFDDSQQVYDNTPIVNAETGELSYPLGTKDNIESIWRASGGAVSPRAGYAADQEFTRQSWSLTHSADWGPANSQISLAYVDTSNEGRTQPLTVTERQLLQEMYSGTGIYAGMSEEERKALAESTFLPRPDRPLESSQYTLDAQVDIPFNAAGRHMLVVGGQMIDGELEDGVFGMESNNPGAVQDQEMYSLFVEDSWTITDPLTVTMGVRYDEHKVFGSQVSPRLYGVYRLSDAWTVKGGVSTGYKTPQTTDLYDGITGFGGQGTSPFAGNPDLQPETSVNSEIALYWNSPEGHNFNITYFDTTFEDKIARGDTISSCTATGGVRPCVNLGVYNELGYSTYSQKINIDEVDINGVEVAGRYMLGSQFTLNANFTWTDSEQKSGAEEGQPLTNTAKNMFNASLDWHALNNLTFTLESEVRSDRYRGWDSVLDKAQYYESYSLWNLGARFALNDNITLLGRVNNLLDEDFTTYKTEYVDLDGDGSYAYCSDRGCDNEVITTDDYNIMAASRNFWLSMQISF</sequence>
<evidence type="ECO:0000313" key="16">
    <source>
        <dbReference type="Proteomes" id="UP001409585"/>
    </source>
</evidence>
<dbReference type="AlphaFoldDB" id="A0AAV3U834"/>
<comment type="similarity">
    <text evidence="10 11">Belongs to the TonB-dependent receptor family.</text>
</comment>
<dbReference type="CDD" id="cd01347">
    <property type="entry name" value="ligand_gated_channel"/>
    <property type="match status" value="1"/>
</dbReference>
<evidence type="ECO:0000313" key="15">
    <source>
        <dbReference type="EMBL" id="GAA4956946.1"/>
    </source>
</evidence>
<evidence type="ECO:0000256" key="6">
    <source>
        <dbReference type="ARBA" id="ARBA00023065"/>
    </source>
</evidence>
<keyword evidence="2 10" id="KW-0813">Transport</keyword>
<evidence type="ECO:0000256" key="8">
    <source>
        <dbReference type="ARBA" id="ARBA00023136"/>
    </source>
</evidence>
<dbReference type="SUPFAM" id="SSF56935">
    <property type="entry name" value="Porins"/>
    <property type="match status" value="1"/>
</dbReference>
<accession>A0AAV3U834</accession>
<keyword evidence="4 10" id="KW-0812">Transmembrane</keyword>
<dbReference type="GO" id="GO:0009279">
    <property type="term" value="C:cell outer membrane"/>
    <property type="evidence" value="ECO:0007669"/>
    <property type="project" value="UniProtKB-SubCell"/>
</dbReference>
<feature type="domain" description="TonB-dependent receptor-like beta-barrel" evidence="13">
    <location>
        <begin position="320"/>
        <end position="736"/>
    </location>
</feature>
<proteinExistence type="inferred from homology"/>
<evidence type="ECO:0000256" key="1">
    <source>
        <dbReference type="ARBA" id="ARBA00004571"/>
    </source>
</evidence>
<evidence type="ECO:0000256" key="4">
    <source>
        <dbReference type="ARBA" id="ARBA00022692"/>
    </source>
</evidence>
<dbReference type="Pfam" id="PF00593">
    <property type="entry name" value="TonB_dep_Rec_b-barrel"/>
    <property type="match status" value="1"/>
</dbReference>
<keyword evidence="6" id="KW-0406">Ion transport</keyword>
<dbReference type="InterPro" id="IPR036942">
    <property type="entry name" value="Beta-barrel_TonB_sf"/>
</dbReference>